<dbReference type="eggNOG" id="ENOG502ZDDU">
    <property type="taxonomic scope" value="Bacteria"/>
</dbReference>
<protein>
    <recommendedName>
        <fullName evidence="1">Lysozyme inhibitor LprI-like N-terminal domain-containing protein</fullName>
    </recommendedName>
</protein>
<evidence type="ECO:0000259" key="1">
    <source>
        <dbReference type="Pfam" id="PF07007"/>
    </source>
</evidence>
<dbReference type="AlphaFoldDB" id="H8L5D9"/>
<sequence>MKWRVLSSLWAVVTCMANTSYSTEQPEPSDVVQQLTQRSGLPEATLQRLLSHCNGSQQAMYFCAWRDLLSADAKLDERSLHAGKAGPHPVLPNATGLADWRKQRDKSCATSAAADYAGGRMEATARLLCMEAATEHVLAQLSQDASGQPLP</sequence>
<proteinExistence type="predicted"/>
<dbReference type="Pfam" id="PF07007">
    <property type="entry name" value="LprI"/>
    <property type="match status" value="1"/>
</dbReference>
<keyword evidence="3" id="KW-1185">Reference proteome</keyword>
<feature type="domain" description="Lysozyme inhibitor LprI-like N-terminal" evidence="1">
    <location>
        <begin position="56"/>
        <end position="141"/>
    </location>
</feature>
<evidence type="ECO:0000313" key="2">
    <source>
        <dbReference type="EMBL" id="AFC85096.1"/>
    </source>
</evidence>
<name>H8L5D9_FRAAD</name>
<dbReference type="RefSeq" id="WP_014402102.1">
    <property type="nucleotide sequence ID" value="NC_017033.1"/>
</dbReference>
<reference evidence="2" key="1">
    <citation type="submission" date="2012-02" db="EMBL/GenBank/DDBJ databases">
        <title>The complete genome of Frateuria aurantia DSM 6220.</title>
        <authorList>
            <consortium name="US DOE Joint Genome Institute (JGI-PGF)"/>
            <person name="Lucas S."/>
            <person name="Copeland A."/>
            <person name="Lapidus A."/>
            <person name="Glavina del Rio T."/>
            <person name="Dalin E."/>
            <person name="Tice H."/>
            <person name="Bruce D."/>
            <person name="Goodwin L."/>
            <person name="Pitluck S."/>
            <person name="Peters L."/>
            <person name="Ovchinnikova G."/>
            <person name="Teshima H."/>
            <person name="Kyrpides N."/>
            <person name="Mavromatis K."/>
            <person name="Ivanova N."/>
            <person name="Brettin T."/>
            <person name="Detter J.C."/>
            <person name="Han C."/>
            <person name="Larimer F."/>
            <person name="Land M."/>
            <person name="Hauser L."/>
            <person name="Markowitz V."/>
            <person name="Cheng J.-F."/>
            <person name="Hugenholtz P."/>
            <person name="Woyke T."/>
            <person name="Wu D."/>
            <person name="Brambilla E."/>
            <person name="Klenk H.-P."/>
            <person name="Eisen J.A."/>
        </authorList>
    </citation>
    <scope>NUCLEOTIDE SEQUENCE</scope>
    <source>
        <strain evidence="2">DSM 6220</strain>
    </source>
</reference>
<dbReference type="Proteomes" id="UP000005234">
    <property type="component" value="Chromosome"/>
</dbReference>
<dbReference type="HOGENOM" id="CLU_1821763_0_0_6"/>
<gene>
    <name evidence="2" type="ordered locus">Fraau_0617</name>
</gene>
<accession>H8L5D9</accession>
<dbReference type="EMBL" id="CP003350">
    <property type="protein sequence ID" value="AFC85096.1"/>
    <property type="molecule type" value="Genomic_DNA"/>
</dbReference>
<dbReference type="KEGG" id="fau:Fraau_0617"/>
<dbReference type="InterPro" id="IPR009739">
    <property type="entry name" value="LprI-like_N"/>
</dbReference>
<organism evidence="2 3">
    <name type="scientific">Frateuria aurantia (strain ATCC 33424 / DSM 6220 / KCTC 2777 / LMG 1558 / NBRC 3245 / NCIMB 13370)</name>
    <name type="common">Acetobacter aurantius</name>
    <dbReference type="NCBI Taxonomy" id="767434"/>
    <lineage>
        <taxon>Bacteria</taxon>
        <taxon>Pseudomonadati</taxon>
        <taxon>Pseudomonadota</taxon>
        <taxon>Gammaproteobacteria</taxon>
        <taxon>Lysobacterales</taxon>
        <taxon>Rhodanobacteraceae</taxon>
        <taxon>Frateuria</taxon>
    </lineage>
</organism>
<evidence type="ECO:0000313" key="3">
    <source>
        <dbReference type="Proteomes" id="UP000005234"/>
    </source>
</evidence>